<organism evidence="1 2">
    <name type="scientific">Paenibacillus provencensis</name>
    <dbReference type="NCBI Taxonomy" id="441151"/>
    <lineage>
        <taxon>Bacteria</taxon>
        <taxon>Bacillati</taxon>
        <taxon>Bacillota</taxon>
        <taxon>Bacilli</taxon>
        <taxon>Bacillales</taxon>
        <taxon>Paenibacillaceae</taxon>
        <taxon>Paenibacillus</taxon>
    </lineage>
</organism>
<dbReference type="RefSeq" id="WP_090727787.1">
    <property type="nucleotide sequence ID" value="NZ_JBHTKX010000009.1"/>
</dbReference>
<name>A0ABW3Q2M8_9BACL</name>
<dbReference type="EMBL" id="JBHTKX010000009">
    <property type="protein sequence ID" value="MFD1131393.1"/>
    <property type="molecule type" value="Genomic_DNA"/>
</dbReference>
<accession>A0ABW3Q2M8</accession>
<reference evidence="2" key="1">
    <citation type="journal article" date="2019" name="Int. J. Syst. Evol. Microbiol.">
        <title>The Global Catalogue of Microorganisms (GCM) 10K type strain sequencing project: providing services to taxonomists for standard genome sequencing and annotation.</title>
        <authorList>
            <consortium name="The Broad Institute Genomics Platform"/>
            <consortium name="The Broad Institute Genome Sequencing Center for Infectious Disease"/>
            <person name="Wu L."/>
            <person name="Ma J."/>
        </authorList>
    </citation>
    <scope>NUCLEOTIDE SEQUENCE [LARGE SCALE GENOMIC DNA]</scope>
    <source>
        <strain evidence="2">CCUG 53519</strain>
    </source>
</reference>
<sequence length="99" mass="11843">MGSHLSGSELLRIKKLMGQIIWQYYNSNDIVTRSELEEKYKTLMESSKQYNHVELTKNEEREINKLNLYAKLFEEYHITNNVVRKAEIEEIFTNLTSER</sequence>
<comment type="caution">
    <text evidence="1">The sequence shown here is derived from an EMBL/GenBank/DDBJ whole genome shotgun (WGS) entry which is preliminary data.</text>
</comment>
<dbReference type="Proteomes" id="UP001597169">
    <property type="component" value="Unassembled WGS sequence"/>
</dbReference>
<evidence type="ECO:0000313" key="2">
    <source>
        <dbReference type="Proteomes" id="UP001597169"/>
    </source>
</evidence>
<keyword evidence="2" id="KW-1185">Reference proteome</keyword>
<evidence type="ECO:0000313" key="1">
    <source>
        <dbReference type="EMBL" id="MFD1131393.1"/>
    </source>
</evidence>
<gene>
    <name evidence="1" type="ORF">ACFQ3J_25055</name>
</gene>
<protein>
    <submittedName>
        <fullName evidence="1">Uncharacterized protein</fullName>
    </submittedName>
</protein>
<proteinExistence type="predicted"/>